<dbReference type="Proteomes" id="UP000308186">
    <property type="component" value="Unassembled WGS sequence"/>
</dbReference>
<accession>A0AAX2V0D5</accession>
<dbReference type="RefSeq" id="WP_139724850.1">
    <property type="nucleotide sequence ID" value="NZ_VDCW01000022.1"/>
</dbReference>
<sequence>MRAISSASTFFRRKPKPPRATGSSVPIHTSVGEVGIHLNNGRDIVLRPSLFAMSQLGEPDEIVALVANVWGDPVTPNDARLQMMNAIAVLAACTTEDIRSLTGYHDGAILVPGPMAPGAILLIARRLLRHGVTGALPEPEHVPGTPEPEYSTTFDARSYVAMGMAHLGLTESEAWAMTMTGLSGAMRSKYPPPKPDEKPRKGPSQKELEKVLDWHDKITAMRNG</sequence>
<proteinExistence type="predicted"/>
<dbReference type="Pfam" id="PF19759">
    <property type="entry name" value="DUF6246"/>
    <property type="match status" value="1"/>
</dbReference>
<dbReference type="AlphaFoldDB" id="A0AAX2V0D5"/>
<evidence type="ECO:0000313" key="3">
    <source>
        <dbReference type="Proteomes" id="UP000308186"/>
    </source>
</evidence>
<reference evidence="2 3" key="1">
    <citation type="submission" date="2019-06" db="EMBL/GenBank/DDBJ databases">
        <title>Genome Announcement To Ensure Probiotic Safety of Streptococcus salivarius UBSS01.</title>
        <authorList>
            <person name="Sulthana A."/>
            <person name="Lakshmi S.G."/>
            <person name="Madempudi R.S."/>
        </authorList>
    </citation>
    <scope>NUCLEOTIDE SEQUENCE [LARGE SCALE GENOMIC DNA]</scope>
    <source>
        <strain evidence="2 3">UBSS01</strain>
    </source>
</reference>
<comment type="caution">
    <text evidence="2">The sequence shown here is derived from an EMBL/GenBank/DDBJ whole genome shotgun (WGS) entry which is preliminary data.</text>
</comment>
<dbReference type="EMBL" id="VDCW01000022">
    <property type="protein sequence ID" value="TNF65768.1"/>
    <property type="molecule type" value="Genomic_DNA"/>
</dbReference>
<gene>
    <name evidence="2" type="ORF">FBF48_10245</name>
</gene>
<organism evidence="2 3">
    <name type="scientific">Streptococcus salivarius</name>
    <dbReference type="NCBI Taxonomy" id="1304"/>
    <lineage>
        <taxon>Bacteria</taxon>
        <taxon>Bacillati</taxon>
        <taxon>Bacillota</taxon>
        <taxon>Bacilli</taxon>
        <taxon>Lactobacillales</taxon>
        <taxon>Streptococcaceae</taxon>
        <taxon>Streptococcus</taxon>
    </lineage>
</organism>
<name>A0AAX2V0D5_STRSL</name>
<evidence type="ECO:0000256" key="1">
    <source>
        <dbReference type="SAM" id="MobiDB-lite"/>
    </source>
</evidence>
<feature type="region of interest" description="Disordered" evidence="1">
    <location>
        <begin position="1"/>
        <end position="26"/>
    </location>
</feature>
<feature type="compositionally biased region" description="Basic and acidic residues" evidence="1">
    <location>
        <begin position="194"/>
        <end position="209"/>
    </location>
</feature>
<protein>
    <submittedName>
        <fullName evidence="2">Glycoprotein</fullName>
    </submittedName>
</protein>
<feature type="region of interest" description="Disordered" evidence="1">
    <location>
        <begin position="185"/>
        <end position="209"/>
    </location>
</feature>
<evidence type="ECO:0000313" key="2">
    <source>
        <dbReference type="EMBL" id="TNF65768.1"/>
    </source>
</evidence>
<dbReference type="InterPro" id="IPR046213">
    <property type="entry name" value="DUF6246"/>
</dbReference>